<dbReference type="EMBL" id="MU117963">
    <property type="protein sequence ID" value="KAF9653494.1"/>
    <property type="molecule type" value="Genomic_DNA"/>
</dbReference>
<organism evidence="1 2">
    <name type="scientific">Thelephora ganbajun</name>
    <name type="common">Ganba fungus</name>
    <dbReference type="NCBI Taxonomy" id="370292"/>
    <lineage>
        <taxon>Eukaryota</taxon>
        <taxon>Fungi</taxon>
        <taxon>Dikarya</taxon>
        <taxon>Basidiomycota</taxon>
        <taxon>Agaricomycotina</taxon>
        <taxon>Agaricomycetes</taxon>
        <taxon>Thelephorales</taxon>
        <taxon>Thelephoraceae</taxon>
        <taxon>Thelephora</taxon>
    </lineage>
</organism>
<reference evidence="1" key="1">
    <citation type="submission" date="2019-10" db="EMBL/GenBank/DDBJ databases">
        <authorList>
            <consortium name="DOE Joint Genome Institute"/>
            <person name="Kuo A."/>
            <person name="Miyauchi S."/>
            <person name="Kiss E."/>
            <person name="Drula E."/>
            <person name="Kohler A."/>
            <person name="Sanchez-Garcia M."/>
            <person name="Andreopoulos B."/>
            <person name="Barry K.W."/>
            <person name="Bonito G."/>
            <person name="Buee M."/>
            <person name="Carver A."/>
            <person name="Chen C."/>
            <person name="Cichocki N."/>
            <person name="Clum A."/>
            <person name="Culley D."/>
            <person name="Crous P.W."/>
            <person name="Fauchery L."/>
            <person name="Girlanda M."/>
            <person name="Hayes R."/>
            <person name="Keri Z."/>
            <person name="Labutti K."/>
            <person name="Lipzen A."/>
            <person name="Lombard V."/>
            <person name="Magnuson J."/>
            <person name="Maillard F."/>
            <person name="Morin E."/>
            <person name="Murat C."/>
            <person name="Nolan M."/>
            <person name="Ohm R."/>
            <person name="Pangilinan J."/>
            <person name="Pereira M."/>
            <person name="Perotto S."/>
            <person name="Peter M."/>
            <person name="Riley R."/>
            <person name="Sitrit Y."/>
            <person name="Stielow B."/>
            <person name="Szollosi G."/>
            <person name="Zifcakova L."/>
            <person name="Stursova M."/>
            <person name="Spatafora J.W."/>
            <person name="Tedersoo L."/>
            <person name="Vaario L.-M."/>
            <person name="Yamada A."/>
            <person name="Yan M."/>
            <person name="Wang P."/>
            <person name="Xu J."/>
            <person name="Bruns T."/>
            <person name="Baldrian P."/>
            <person name="Vilgalys R."/>
            <person name="Henrissat B."/>
            <person name="Grigoriev I.V."/>
            <person name="Hibbett D."/>
            <person name="Nagy L.G."/>
            <person name="Martin F.M."/>
        </authorList>
    </citation>
    <scope>NUCLEOTIDE SEQUENCE</scope>
    <source>
        <strain evidence="1">P2</strain>
    </source>
</reference>
<dbReference type="Proteomes" id="UP000886501">
    <property type="component" value="Unassembled WGS sequence"/>
</dbReference>
<name>A0ACB6ZV73_THEGA</name>
<gene>
    <name evidence="1" type="ORF">BDM02DRAFT_3087161</name>
</gene>
<accession>A0ACB6ZV73</accession>
<comment type="caution">
    <text evidence="1">The sequence shown here is derived from an EMBL/GenBank/DDBJ whole genome shotgun (WGS) entry which is preliminary data.</text>
</comment>
<feature type="non-terminal residue" evidence="1">
    <location>
        <position position="286"/>
    </location>
</feature>
<keyword evidence="2" id="KW-1185">Reference proteome</keyword>
<proteinExistence type="predicted"/>
<evidence type="ECO:0000313" key="1">
    <source>
        <dbReference type="EMBL" id="KAF9653494.1"/>
    </source>
</evidence>
<reference evidence="1" key="2">
    <citation type="journal article" date="2020" name="Nat. Commun.">
        <title>Large-scale genome sequencing of mycorrhizal fungi provides insights into the early evolution of symbiotic traits.</title>
        <authorList>
            <person name="Miyauchi S."/>
            <person name="Kiss E."/>
            <person name="Kuo A."/>
            <person name="Drula E."/>
            <person name="Kohler A."/>
            <person name="Sanchez-Garcia M."/>
            <person name="Morin E."/>
            <person name="Andreopoulos B."/>
            <person name="Barry K.W."/>
            <person name="Bonito G."/>
            <person name="Buee M."/>
            <person name="Carver A."/>
            <person name="Chen C."/>
            <person name="Cichocki N."/>
            <person name="Clum A."/>
            <person name="Culley D."/>
            <person name="Crous P.W."/>
            <person name="Fauchery L."/>
            <person name="Girlanda M."/>
            <person name="Hayes R.D."/>
            <person name="Keri Z."/>
            <person name="LaButti K."/>
            <person name="Lipzen A."/>
            <person name="Lombard V."/>
            <person name="Magnuson J."/>
            <person name="Maillard F."/>
            <person name="Murat C."/>
            <person name="Nolan M."/>
            <person name="Ohm R.A."/>
            <person name="Pangilinan J."/>
            <person name="Pereira M.F."/>
            <person name="Perotto S."/>
            <person name="Peter M."/>
            <person name="Pfister S."/>
            <person name="Riley R."/>
            <person name="Sitrit Y."/>
            <person name="Stielow J.B."/>
            <person name="Szollosi G."/>
            <person name="Zifcakova L."/>
            <person name="Stursova M."/>
            <person name="Spatafora J.W."/>
            <person name="Tedersoo L."/>
            <person name="Vaario L.M."/>
            <person name="Yamada A."/>
            <person name="Yan M."/>
            <person name="Wang P."/>
            <person name="Xu J."/>
            <person name="Bruns T."/>
            <person name="Baldrian P."/>
            <person name="Vilgalys R."/>
            <person name="Dunand C."/>
            <person name="Henrissat B."/>
            <person name="Grigoriev I.V."/>
            <person name="Hibbett D."/>
            <person name="Nagy L.G."/>
            <person name="Martin F.M."/>
        </authorList>
    </citation>
    <scope>NUCLEOTIDE SEQUENCE</scope>
    <source>
        <strain evidence="1">P2</strain>
    </source>
</reference>
<evidence type="ECO:0000313" key="2">
    <source>
        <dbReference type="Proteomes" id="UP000886501"/>
    </source>
</evidence>
<protein>
    <submittedName>
        <fullName evidence="1">Kinase-like protein</fullName>
    </submittedName>
</protein>
<sequence>MPPSPPLGTLIDNGSLELAELLGQGGYGIVYRAFDTRSPIPISYAVKCLPHAHASRSSRRRQLHLREIRLHKLASAHPNVVSLHRVIEDKDFTYIIMDYCEDGDLFTQILHQRRYLGQDELVKHVFLQLLDAVEYSHSLGIYHRDLKPENVLCFDGGLRLAITDFGLATTDAFSEEFRTGSAYHMSPECHGGQFAHNGSYSPLFNDIWSLGIILLNLLTGRNPWKSASLSDPTFYAYLQDPTRFLPTVLPISDEVNALLVRVLDVDWRRRLTVTEMKECVKRIDNF</sequence>